<feature type="domain" description="RRM" evidence="6">
    <location>
        <begin position="77"/>
        <end position="153"/>
    </location>
</feature>
<feature type="region of interest" description="Disordered" evidence="5">
    <location>
        <begin position="633"/>
        <end position="670"/>
    </location>
</feature>
<dbReference type="InterPro" id="IPR034138">
    <property type="entry name" value="NOP8_RRM"/>
</dbReference>
<feature type="compositionally biased region" description="Basic and acidic residues" evidence="5">
    <location>
        <begin position="769"/>
        <end position="785"/>
    </location>
</feature>
<sequence>MNCRGEHHSTAAIVVRGVALLLRCRLVVHQFQPVSSSNLKSPFSIVVRLQLNPVWFRIVKTEERMEKIEEEAEEVQTRIYVGGLGENVTSDELSNIFSSLGTVKSVEIVRTKSRSFAYLDFCPANHNSLSKLFSKYNGCVWKGARLRLEKAKEHYLARMNREWSEDAQVASSTESTPPIHQHSITSSDNPTKPNKVLQSQNKMMLNIFFPRLSKLKSLPFTGTGKHKYSFQRVQLPPLPKYFCACEEHLVPFDTAEGKQIHDKKIHDLESHGGVIDEEELNIMNSVMTKLFEKENTSNAADSGTGLANDGHKLIDDLQFAENEADKDNLITNVSSRGNNGMVLSRYRQNTTIARKSQKLTSCETQTSKDRPTQIVLKVQKMNITPLTKKRKLPLDEECIENESLSTKPIGDNDMNMQTRPNKSRKHLQVQPAKTWSQKMSWKTLVGDKDNSIFSVSNILPALTPTKEVDNTLESIEDMQFDENEVDGDDLIVNLVSKKNKRMTLSGSQEQETVSTANQSSTFNETQTSTYGHVQSVPKVQKKSNAPTKKRKSLLNRESDKKEFVFASSEIDGGLQTDTNELATLTGAQPAEPESHVKQSITDHSQSQKLPSLITVGDKGNEAFSISNMLPCISANEGQQPTSDGPDVPDSTDSQSRSLVRNENLEGKSAEKKIVEVPAEAQLTNNDAASNKLGTGSSWFQKSPWTQLVTENNSSFSITQISPSINFEKHEVTKPYMGKDTETLNNSKFNNLVTQDKEERTRFGSSTALEGEKEGDVTKNYSEKNKQTVSDDSGTSSLIVENRSDSMQRQTSNVDVSIGETCSFMRSATSIKEWAKTKAAISGSGKKKSIEK</sequence>
<evidence type="ECO:0000259" key="6">
    <source>
        <dbReference type="PROSITE" id="PS50102"/>
    </source>
</evidence>
<evidence type="ECO:0000256" key="4">
    <source>
        <dbReference type="PROSITE-ProRule" id="PRU00176"/>
    </source>
</evidence>
<feature type="compositionally biased region" description="Polar residues" evidence="5">
    <location>
        <begin position="502"/>
        <end position="532"/>
    </location>
</feature>
<dbReference type="InterPro" id="IPR012677">
    <property type="entry name" value="Nucleotide-bd_a/b_plait_sf"/>
</dbReference>
<dbReference type="AlphaFoldDB" id="A0AA39RFA7"/>
<evidence type="ECO:0000313" key="8">
    <source>
        <dbReference type="Proteomes" id="UP001168877"/>
    </source>
</evidence>
<feature type="region of interest" description="Disordered" evidence="5">
    <location>
        <begin position="501"/>
        <end position="556"/>
    </location>
</feature>
<evidence type="ECO:0000256" key="5">
    <source>
        <dbReference type="SAM" id="MobiDB-lite"/>
    </source>
</evidence>
<keyword evidence="3" id="KW-0539">Nucleus</keyword>
<reference evidence="7" key="1">
    <citation type="journal article" date="2022" name="Plant J.">
        <title>Strategies of tolerance reflected in two North American maple genomes.</title>
        <authorList>
            <person name="McEvoy S.L."/>
            <person name="Sezen U.U."/>
            <person name="Trouern-Trend A."/>
            <person name="McMahon S.M."/>
            <person name="Schaberg P.G."/>
            <person name="Yang J."/>
            <person name="Wegrzyn J.L."/>
            <person name="Swenson N.G."/>
        </authorList>
    </citation>
    <scope>NUCLEOTIDE SEQUENCE</scope>
    <source>
        <strain evidence="7">NS2018</strain>
    </source>
</reference>
<gene>
    <name evidence="7" type="ORF">LWI29_030729</name>
</gene>
<feature type="region of interest" description="Disordered" evidence="5">
    <location>
        <begin position="167"/>
        <end position="194"/>
    </location>
</feature>
<feature type="compositionally biased region" description="Polar residues" evidence="5">
    <location>
        <begin position="650"/>
        <end position="660"/>
    </location>
</feature>
<dbReference type="GO" id="GO:0003723">
    <property type="term" value="F:RNA binding"/>
    <property type="evidence" value="ECO:0007669"/>
    <property type="project" value="UniProtKB-UniRule"/>
</dbReference>
<dbReference type="Gene3D" id="3.30.70.330">
    <property type="match status" value="1"/>
</dbReference>
<feature type="region of interest" description="Disordered" evidence="5">
    <location>
        <begin position="756"/>
        <end position="796"/>
    </location>
</feature>
<protein>
    <recommendedName>
        <fullName evidence="6">RRM domain-containing protein</fullName>
    </recommendedName>
</protein>
<feature type="region of interest" description="Disordered" evidence="5">
    <location>
        <begin position="404"/>
        <end position="432"/>
    </location>
</feature>
<proteinExistence type="predicted"/>
<dbReference type="PROSITE" id="PS50102">
    <property type="entry name" value="RRM"/>
    <property type="match status" value="1"/>
</dbReference>
<dbReference type="Proteomes" id="UP001168877">
    <property type="component" value="Unassembled WGS sequence"/>
</dbReference>
<keyword evidence="2 4" id="KW-0694">RNA-binding</keyword>
<dbReference type="PANTHER" id="PTHR23099:SF0">
    <property type="entry name" value="GERM CELL NUCLEAR ACIDIC PROTEIN"/>
    <property type="match status" value="1"/>
</dbReference>
<evidence type="ECO:0000256" key="2">
    <source>
        <dbReference type="ARBA" id="ARBA00022884"/>
    </source>
</evidence>
<dbReference type="Pfam" id="PF00076">
    <property type="entry name" value="RRM_1"/>
    <property type="match status" value="1"/>
</dbReference>
<keyword evidence="8" id="KW-1185">Reference proteome</keyword>
<comment type="subcellular location">
    <subcellularLocation>
        <location evidence="1">Nucleus</location>
        <location evidence="1">Nucleolus</location>
    </subcellularLocation>
</comment>
<accession>A0AA39RFA7</accession>
<comment type="caution">
    <text evidence="7">The sequence shown here is derived from an EMBL/GenBank/DDBJ whole genome shotgun (WGS) entry which is preliminary data.</text>
</comment>
<reference evidence="7" key="2">
    <citation type="submission" date="2023-06" db="EMBL/GenBank/DDBJ databases">
        <authorList>
            <person name="Swenson N.G."/>
            <person name="Wegrzyn J.L."/>
            <person name="Mcevoy S.L."/>
        </authorList>
    </citation>
    <scope>NUCLEOTIDE SEQUENCE</scope>
    <source>
        <strain evidence="7">NS2018</strain>
        <tissue evidence="7">Leaf</tissue>
    </source>
</reference>
<dbReference type="InterPro" id="IPR000504">
    <property type="entry name" value="RRM_dom"/>
</dbReference>
<evidence type="ECO:0000256" key="3">
    <source>
        <dbReference type="ARBA" id="ARBA00023242"/>
    </source>
</evidence>
<organism evidence="7 8">
    <name type="scientific">Acer saccharum</name>
    <name type="common">Sugar maple</name>
    <dbReference type="NCBI Taxonomy" id="4024"/>
    <lineage>
        <taxon>Eukaryota</taxon>
        <taxon>Viridiplantae</taxon>
        <taxon>Streptophyta</taxon>
        <taxon>Embryophyta</taxon>
        <taxon>Tracheophyta</taxon>
        <taxon>Spermatophyta</taxon>
        <taxon>Magnoliopsida</taxon>
        <taxon>eudicotyledons</taxon>
        <taxon>Gunneridae</taxon>
        <taxon>Pentapetalae</taxon>
        <taxon>rosids</taxon>
        <taxon>malvids</taxon>
        <taxon>Sapindales</taxon>
        <taxon>Sapindaceae</taxon>
        <taxon>Hippocastanoideae</taxon>
        <taxon>Acereae</taxon>
        <taxon>Acer</taxon>
    </lineage>
</organism>
<feature type="compositionally biased region" description="Polar residues" evidence="5">
    <location>
        <begin position="169"/>
        <end position="194"/>
    </location>
</feature>
<dbReference type="PANTHER" id="PTHR23099">
    <property type="entry name" value="TRANSCRIPTIONAL REGULATOR"/>
    <property type="match status" value="1"/>
</dbReference>
<dbReference type="GO" id="GO:0005730">
    <property type="term" value="C:nucleolus"/>
    <property type="evidence" value="ECO:0007669"/>
    <property type="project" value="UniProtKB-SubCell"/>
</dbReference>
<dbReference type="SUPFAM" id="SSF54928">
    <property type="entry name" value="RNA-binding domain, RBD"/>
    <property type="match status" value="1"/>
</dbReference>
<feature type="compositionally biased region" description="Polar residues" evidence="5">
    <location>
        <begin position="786"/>
        <end position="796"/>
    </location>
</feature>
<name>A0AA39RFA7_ACESA</name>
<dbReference type="EMBL" id="JAUESC010000388">
    <property type="protein sequence ID" value="KAK0572377.1"/>
    <property type="molecule type" value="Genomic_DNA"/>
</dbReference>
<evidence type="ECO:0000313" key="7">
    <source>
        <dbReference type="EMBL" id="KAK0572377.1"/>
    </source>
</evidence>
<evidence type="ECO:0000256" key="1">
    <source>
        <dbReference type="ARBA" id="ARBA00004604"/>
    </source>
</evidence>
<dbReference type="InterPro" id="IPR035979">
    <property type="entry name" value="RBD_domain_sf"/>
</dbReference>
<dbReference type="SMART" id="SM00360">
    <property type="entry name" value="RRM"/>
    <property type="match status" value="1"/>
</dbReference>
<dbReference type="CDD" id="cd12226">
    <property type="entry name" value="RRM_NOL8"/>
    <property type="match status" value="1"/>
</dbReference>